<sequence>MEQRISNVRKCSKDHTYHVYSHTSPVQHWPNKLATKNTMGQTPNKFKSSRLGYCSLWVYPVVEVAALKLLHPPTAFLPPQDLKLGVVHEILVVTR</sequence>
<dbReference type="EMBL" id="LFIV01000044">
    <property type="protein sequence ID" value="KZL73446.1"/>
    <property type="molecule type" value="Genomic_DNA"/>
</dbReference>
<dbReference type="AlphaFoldDB" id="A0A166UII3"/>
<name>A0A166UII3_9PEZI</name>
<evidence type="ECO:0000313" key="1">
    <source>
        <dbReference type="EMBL" id="KZL73446.1"/>
    </source>
</evidence>
<evidence type="ECO:0000313" key="2">
    <source>
        <dbReference type="Proteomes" id="UP000076552"/>
    </source>
</evidence>
<keyword evidence="2" id="KW-1185">Reference proteome</keyword>
<organism evidence="1 2">
    <name type="scientific">Colletotrichum tofieldiae</name>
    <dbReference type="NCBI Taxonomy" id="708197"/>
    <lineage>
        <taxon>Eukaryota</taxon>
        <taxon>Fungi</taxon>
        <taxon>Dikarya</taxon>
        <taxon>Ascomycota</taxon>
        <taxon>Pezizomycotina</taxon>
        <taxon>Sordariomycetes</taxon>
        <taxon>Hypocreomycetidae</taxon>
        <taxon>Glomerellales</taxon>
        <taxon>Glomerellaceae</taxon>
        <taxon>Colletotrichum</taxon>
        <taxon>Colletotrichum spaethianum species complex</taxon>
    </lineage>
</organism>
<proteinExistence type="predicted"/>
<gene>
    <name evidence="1" type="ORF">CT0861_07550</name>
</gene>
<comment type="caution">
    <text evidence="1">The sequence shown here is derived from an EMBL/GenBank/DDBJ whole genome shotgun (WGS) entry which is preliminary data.</text>
</comment>
<dbReference type="Proteomes" id="UP000076552">
    <property type="component" value="Unassembled WGS sequence"/>
</dbReference>
<protein>
    <submittedName>
        <fullName evidence="1">Uncharacterized protein</fullName>
    </submittedName>
</protein>
<accession>A0A166UII3</accession>
<reference evidence="1 2" key="1">
    <citation type="submission" date="2015-06" db="EMBL/GenBank/DDBJ databases">
        <title>Survival trade-offs in plant roots during colonization by closely related pathogenic and mutualistic fungi.</title>
        <authorList>
            <person name="Hacquard S."/>
            <person name="Kracher B."/>
            <person name="Hiruma K."/>
            <person name="Weinman A."/>
            <person name="Muench P."/>
            <person name="Garrido Oter R."/>
            <person name="Ver Loren van Themaat E."/>
            <person name="Dallerey J.-F."/>
            <person name="Damm U."/>
            <person name="Henrissat B."/>
            <person name="Lespinet O."/>
            <person name="Thon M."/>
            <person name="Kemen E."/>
            <person name="McHardy A.C."/>
            <person name="Schulze-Lefert P."/>
            <person name="O'Connell R.J."/>
        </authorList>
    </citation>
    <scope>NUCLEOTIDE SEQUENCE [LARGE SCALE GENOMIC DNA]</scope>
    <source>
        <strain evidence="1 2">0861</strain>
    </source>
</reference>